<dbReference type="GO" id="GO:0050806">
    <property type="term" value="P:positive regulation of synaptic transmission"/>
    <property type="evidence" value="ECO:0007669"/>
    <property type="project" value="TreeGrafter"/>
</dbReference>
<dbReference type="GO" id="GO:0044325">
    <property type="term" value="F:transmembrane transporter binding"/>
    <property type="evidence" value="ECO:0007669"/>
    <property type="project" value="TreeGrafter"/>
</dbReference>
<protein>
    <recommendedName>
        <fullName evidence="2">PDZ domain-containing protein</fullName>
    </recommendedName>
</protein>
<feature type="compositionally biased region" description="Polar residues" evidence="1">
    <location>
        <begin position="209"/>
        <end position="224"/>
    </location>
</feature>
<feature type="region of interest" description="Disordered" evidence="1">
    <location>
        <begin position="187"/>
        <end position="237"/>
    </location>
</feature>
<dbReference type="GO" id="GO:0048788">
    <property type="term" value="C:cytoskeleton of presynaptic active zone"/>
    <property type="evidence" value="ECO:0007669"/>
    <property type="project" value="TreeGrafter"/>
</dbReference>
<dbReference type="GO" id="GO:0042391">
    <property type="term" value="P:regulation of membrane potential"/>
    <property type="evidence" value="ECO:0007669"/>
    <property type="project" value="TreeGrafter"/>
</dbReference>
<dbReference type="Gene3D" id="2.30.42.10">
    <property type="match status" value="1"/>
</dbReference>
<feature type="compositionally biased region" description="Basic and acidic residues" evidence="1">
    <location>
        <begin position="225"/>
        <end position="235"/>
    </location>
</feature>
<dbReference type="PROSITE" id="PS50106">
    <property type="entry name" value="PDZ"/>
    <property type="match status" value="1"/>
</dbReference>
<evidence type="ECO:0000256" key="1">
    <source>
        <dbReference type="SAM" id="MobiDB-lite"/>
    </source>
</evidence>
<feature type="region of interest" description="Disordered" evidence="1">
    <location>
        <begin position="1377"/>
        <end position="1426"/>
    </location>
</feature>
<feature type="domain" description="PDZ" evidence="2">
    <location>
        <begin position="2200"/>
        <end position="2293"/>
    </location>
</feature>
<feature type="region of interest" description="Disordered" evidence="1">
    <location>
        <begin position="107"/>
        <end position="140"/>
    </location>
</feature>
<dbReference type="SMART" id="SM00228">
    <property type="entry name" value="PDZ"/>
    <property type="match status" value="1"/>
</dbReference>
<dbReference type="SUPFAM" id="SSF50156">
    <property type="entry name" value="PDZ domain-like"/>
    <property type="match status" value="1"/>
</dbReference>
<feature type="compositionally biased region" description="Low complexity" evidence="1">
    <location>
        <begin position="1377"/>
        <end position="1408"/>
    </location>
</feature>
<feature type="region of interest" description="Disordered" evidence="1">
    <location>
        <begin position="1019"/>
        <end position="1058"/>
    </location>
</feature>
<reference evidence="3" key="1">
    <citation type="submission" date="2019-07" db="EMBL/GenBank/DDBJ databases">
        <title>Annotation for the trematode Paragonimus miyazaki's.</title>
        <authorList>
            <person name="Choi Y.-J."/>
        </authorList>
    </citation>
    <scope>NUCLEOTIDE SEQUENCE</scope>
    <source>
        <strain evidence="3">Japan</strain>
    </source>
</reference>
<dbReference type="InterPro" id="IPR001478">
    <property type="entry name" value="PDZ"/>
</dbReference>
<name>A0A8S9Z147_9TREM</name>
<feature type="compositionally biased region" description="Basic and acidic residues" evidence="1">
    <location>
        <begin position="118"/>
        <end position="135"/>
    </location>
</feature>
<feature type="compositionally biased region" description="Low complexity" evidence="1">
    <location>
        <begin position="194"/>
        <end position="208"/>
    </location>
</feature>
<dbReference type="InterPro" id="IPR039032">
    <property type="entry name" value="Rim-like"/>
</dbReference>
<dbReference type="EMBL" id="JTDE01000474">
    <property type="protein sequence ID" value="KAF7261135.1"/>
    <property type="molecule type" value="Genomic_DNA"/>
</dbReference>
<proteinExistence type="predicted"/>
<keyword evidence="4" id="KW-1185">Reference proteome</keyword>
<comment type="caution">
    <text evidence="3">The sequence shown here is derived from an EMBL/GenBank/DDBJ whole genome shotgun (WGS) entry which is preliminary data.</text>
</comment>
<evidence type="ECO:0000313" key="3">
    <source>
        <dbReference type="EMBL" id="KAF7261135.1"/>
    </source>
</evidence>
<feature type="region of interest" description="Disordered" evidence="1">
    <location>
        <begin position="852"/>
        <end position="875"/>
    </location>
</feature>
<dbReference type="CDD" id="cd06714">
    <property type="entry name" value="PDZ_RIM-like"/>
    <property type="match status" value="1"/>
</dbReference>
<dbReference type="GO" id="GO:0048167">
    <property type="term" value="P:regulation of synaptic plasticity"/>
    <property type="evidence" value="ECO:0007669"/>
    <property type="project" value="TreeGrafter"/>
</dbReference>
<dbReference type="GO" id="GO:0048791">
    <property type="term" value="P:calcium ion-regulated exocytosis of neurotransmitter"/>
    <property type="evidence" value="ECO:0007669"/>
    <property type="project" value="TreeGrafter"/>
</dbReference>
<gene>
    <name evidence="3" type="ORF">EG68_01648</name>
</gene>
<dbReference type="Pfam" id="PF00595">
    <property type="entry name" value="PDZ"/>
    <property type="match status" value="1"/>
</dbReference>
<dbReference type="Proteomes" id="UP000822476">
    <property type="component" value="Unassembled WGS sequence"/>
</dbReference>
<dbReference type="OrthoDB" id="270970at2759"/>
<organism evidence="3 4">
    <name type="scientific">Paragonimus skrjabini miyazakii</name>
    <dbReference type="NCBI Taxonomy" id="59628"/>
    <lineage>
        <taxon>Eukaryota</taxon>
        <taxon>Metazoa</taxon>
        <taxon>Spiralia</taxon>
        <taxon>Lophotrochozoa</taxon>
        <taxon>Platyhelminthes</taxon>
        <taxon>Trematoda</taxon>
        <taxon>Digenea</taxon>
        <taxon>Plagiorchiida</taxon>
        <taxon>Troglotremata</taxon>
        <taxon>Troglotrematidae</taxon>
        <taxon>Paragonimus</taxon>
    </lineage>
</organism>
<evidence type="ECO:0000313" key="4">
    <source>
        <dbReference type="Proteomes" id="UP000822476"/>
    </source>
</evidence>
<accession>A0A8S9Z147</accession>
<dbReference type="InterPro" id="IPR036034">
    <property type="entry name" value="PDZ_sf"/>
</dbReference>
<dbReference type="PANTHER" id="PTHR12157:SF24">
    <property type="entry name" value="FIFE, ISOFORM D"/>
    <property type="match status" value="1"/>
</dbReference>
<evidence type="ECO:0000259" key="2">
    <source>
        <dbReference type="PROSITE" id="PS50106"/>
    </source>
</evidence>
<dbReference type="PANTHER" id="PTHR12157">
    <property type="entry name" value="REGULATING SYNAPTIC MEMBRANE EXOCYTOSIS PROTEIN"/>
    <property type="match status" value="1"/>
</dbReference>
<dbReference type="GO" id="GO:0031267">
    <property type="term" value="F:small GTPase binding"/>
    <property type="evidence" value="ECO:0007669"/>
    <property type="project" value="InterPro"/>
</dbReference>
<sequence>MIRVFLCDRKIRNELQQTEREVRRRVSISNQDVTTRTWACVLCGRGQIQSNQISGDDTSVAWRVCADCENTVCQNCGSVFGKPNETRKTSLVRTSSFSKYEDWIEQVGDGSQSDASSQDDHRPPDRMSDRRRHSELPNAIREKVRRFSTALGLTGTKTSDLDEFPQKDCIQNTNIVTVTDQMSLAGRDQPFCNSSSDISQSSGPDPDSFSLSSQKEVNTGFPDTNRQRVDDHTVEDSSLSVVDERLLRPTETLLSVNEDVGDSTVEDEPITNSKTDTEAIQHEFLDMPIQPDTSEVKNLFLQIKNAGSSFKITDNQPHPSSTSFNVDQGTPHRFHLSNPYLSQFWTKYDSFNASFSELEAQDDMNLMNEEVTDHLNQESWFGIDRSLESSSVISTMQLDNLALPTVLSTFETSAPSVTAREHDHSEVEEHKGNLLQESTVQFDYLDSSLDRQVYNIREQPHLSTGDETTSVWSIACEGHDLAYSRRRSADARLLYDRESEPYFPYQPTPKTRLSLPDTHHINFQGEEAEHSGLLQSPWRNVAMSGGLEYNECDPVLTTDDTKHVEYNNEMQDKAPDEVNGLHLKTGACLQRQSSEPQPIWQVDKEVNEDTDHSNKIQFTDPPACVSTTSWETDNSEVKLDTACQLSYPSFDSYEQWLADMNQFTCAPSGSVNTSNLTPNLMFDQVTEESTTANSLRRCPNYENISRLSQVSVNDAADNETCEPVQSWRQPQDEEADYSIYTDDRPMRIWFRNTTNQEPVAKSSVPVVAFTGSRSEGSLTGQLRLNESSLNQTQSYSLNATSSHHHHQPSTTALLPRSQPHVTERCMEVNSFTEDLTTRSDRLISVHNQEQIQSNQSDFLDHSKSPPLTARNDSVGDRLHPKLYTQVYVKEGDPQSAVKHTEISKQTVHRLTVSQLASALGDFAFPKSDNRTGIKDKTNVQSIQTGDTMVSTGGADRQVEIRTSHVTDTQMSETRLAKRSARKPHQLQCAGGEEIEGRTDPTQIESGIAKLGHDARTVTPVGTTSPNVSRSISDSFSRTGSERANQPVESERSGLNSPQQIVKQKWYQDQSTENNSPVISQDKECGEQLPLEPPFSTESSKFLTGHTDIRKRYLFRVYSHEEEDVRAKSPEICDLDYFPAGFDSYAPPTSICEQFTAVISNSPQTNADEILEETPNPSKSLSEDQIPETNSVFCERQSHGSAVKQLSESSIESRHFEPRSYLLDRGLQIARRALVSPRSTSLDTIDNVLTLWDASLPFSPLDSLNNAVEDTPNICVERTLLSNVSCCGRRRPEYQPHTNCGVDYKREVNSVQPVITEEPRVFHRQEELDFCLTTHTLRNTYSRIVVLEATPSALSGDCAASETRKHLNVLERIQEETLLTSEEETASSSKNVPVSQMSSSSSSRSSYITYRRRPRSSSYTHERHRFPDDGFSTYRPGQFHRYPINSTALDGPARAKYRPSIHEYSSGHSDRYSIRDDLDLYRLHPSLHHVKKYTLHSRLPLTGSLDCELPQKYDNSIRRSSAVLRSGLYNYLKESDCCEKNDDDVDEYGFCYNQSQGYHDRQSSSLRPKALFHTSKYQNLAGSLTGREFARNSKGLSEWEHNLTNKKWRFKKDLQLPCGWNGSDNSTSNLSDEVGFVGKRSYLSLPASGQSLRTLSASQRHAASGRFGHSFVTSPYTSSLKRPSSSVLSGRFRSNPDVKLSKSIEHLVPKSSSLFGTRDTSMQALRARLAAAHSESNLAEATEDPQEALHDFSQHRYGSLDRRMHSDQLATERLRRQVEKQHRQLLANLLDNKPLQTPWVSQPMIVEPQNDSLLLGPTAPSSILNENSLVPDLTEQRAQGLLLSSTMAPPIFSTATVRSSIDGESRWTNNLTSVLTPVTQLTHCVPNLPDSTFVQTREPAVSCSFPLSSEYADRPLFNDTQQTFITEPFTQQSEPSVNGILELLKNPDLLQSLVSNPALFSQLASFGCDLSTPESCQVTLAAMAGAMAAAAIANAGLIEDEPAVNGTAVSWTDTLGGTYNMSNSAMTANPVDTSEYPHDNPELISALPAYTVSSTNDAYGGLESVLRQIQSALSIEGEQGNSRNGTGQVNSLGSMDTCSRDAQPVYLKSECQTPPGQTAFPSCSKSMRDWTCYAYPSDTIDSWLMPDSERASQNRIVNGTSANEVLVSTMDWPIFTTSQTKTNTISAKPDTKCTYNFPTKRLLLMRDSKDRYQKANGIGMRIVGGHIRSDGQLGAFVEEIDPRGPADQLHGEIREGDEILEWNSISLVGKTFEEVQAIISQITEETELLVRTREDEIGQNSTQPWDTNYHESVKTNADSQHTMSKSSKYVRC</sequence>
<dbReference type="GO" id="GO:0042734">
    <property type="term" value="C:presynaptic membrane"/>
    <property type="evidence" value="ECO:0007669"/>
    <property type="project" value="TreeGrafter"/>
</dbReference>